<dbReference type="EMBL" id="JBICBT010000421">
    <property type="protein sequence ID" value="KAL3114293.1"/>
    <property type="molecule type" value="Genomic_DNA"/>
</dbReference>
<feature type="region of interest" description="Disordered" evidence="1">
    <location>
        <begin position="246"/>
        <end position="282"/>
    </location>
</feature>
<reference evidence="2 3" key="1">
    <citation type="submission" date="2024-10" db="EMBL/GenBank/DDBJ databases">
        <authorList>
            <person name="Kim D."/>
        </authorList>
    </citation>
    <scope>NUCLEOTIDE SEQUENCE [LARGE SCALE GENOMIC DNA]</scope>
    <source>
        <strain evidence="2">BH-2024</strain>
    </source>
</reference>
<evidence type="ECO:0000313" key="3">
    <source>
        <dbReference type="Proteomes" id="UP001620626"/>
    </source>
</evidence>
<keyword evidence="3" id="KW-1185">Reference proteome</keyword>
<dbReference type="AlphaFoldDB" id="A0ABD2LGD9"/>
<organism evidence="2 3">
    <name type="scientific">Heterodera trifolii</name>
    <dbReference type="NCBI Taxonomy" id="157864"/>
    <lineage>
        <taxon>Eukaryota</taxon>
        <taxon>Metazoa</taxon>
        <taxon>Ecdysozoa</taxon>
        <taxon>Nematoda</taxon>
        <taxon>Chromadorea</taxon>
        <taxon>Rhabditida</taxon>
        <taxon>Tylenchina</taxon>
        <taxon>Tylenchomorpha</taxon>
        <taxon>Tylenchoidea</taxon>
        <taxon>Heteroderidae</taxon>
        <taxon>Heteroderinae</taxon>
        <taxon>Heterodera</taxon>
    </lineage>
</organism>
<gene>
    <name evidence="2" type="ORF">niasHT_012926</name>
</gene>
<name>A0ABD2LGD9_9BILA</name>
<accession>A0ABD2LGD9</accession>
<comment type="caution">
    <text evidence="2">The sequence shown here is derived from an EMBL/GenBank/DDBJ whole genome shotgun (WGS) entry which is preliminary data.</text>
</comment>
<evidence type="ECO:0000313" key="2">
    <source>
        <dbReference type="EMBL" id="KAL3114293.1"/>
    </source>
</evidence>
<feature type="region of interest" description="Disordered" evidence="1">
    <location>
        <begin position="32"/>
        <end position="116"/>
    </location>
</feature>
<feature type="compositionally biased region" description="Basic and acidic residues" evidence="1">
    <location>
        <begin position="99"/>
        <end position="116"/>
    </location>
</feature>
<dbReference type="Proteomes" id="UP001620626">
    <property type="component" value="Unassembled WGS sequence"/>
</dbReference>
<protein>
    <submittedName>
        <fullName evidence="2">Uncharacterized protein</fullName>
    </submittedName>
</protein>
<sequence length="282" mass="33729">MKSKKDGQDQQHLDAFLTALWRILSEKKEEIENEMKNKRTVRNSQTATRRRQLDEPRRRRTSASPSKIRASDANVERAKKAAAARFSTPAKMSQAEKAQLQREQQEQKRNEEARKQMKAKLDIVKQHLQRQIDRQNNLAVCNLLWDREAKMEHRIKQRYRQFLAMVDEEFDAAVQQGATSEFAKCCWPRCDADVEEVMAQHQAVIERQARALTEQQYWRDFMFQPSGEPTAEHALRPTELEKRIQRYNREHEQQERRLSEERQKEQREAEMLEKKMRRIQLE</sequence>
<proteinExistence type="predicted"/>
<evidence type="ECO:0000256" key="1">
    <source>
        <dbReference type="SAM" id="MobiDB-lite"/>
    </source>
</evidence>